<accession>A0A4C1U893</accession>
<keyword evidence="3" id="KW-1185">Reference proteome</keyword>
<evidence type="ECO:0000313" key="2">
    <source>
        <dbReference type="EMBL" id="GBP22337.1"/>
    </source>
</evidence>
<evidence type="ECO:0000313" key="3">
    <source>
        <dbReference type="Proteomes" id="UP000299102"/>
    </source>
</evidence>
<evidence type="ECO:0000256" key="1">
    <source>
        <dbReference type="SAM" id="MobiDB-lite"/>
    </source>
</evidence>
<dbReference type="AlphaFoldDB" id="A0A4C1U893"/>
<sequence length="197" mass="20765">MGTKCASLEARYSTGNRLTHAHASPQARTPTADLQLRRGNPQGAKPIRTCLRLLFHVDLKIQTRKDFPCSVHRLCDVSDSETVRPVEETANVSPTVYSLTAPIGLQVIKQDPAILEVRAGFAEAAESDTGAAAAAGAGGPRTSSGEYSDLGPHSSPSLHSTTPLRSHRLIPPPSAHSPPIGYLASTPEAGKALMTSL</sequence>
<feature type="region of interest" description="Disordered" evidence="1">
    <location>
        <begin position="132"/>
        <end position="183"/>
    </location>
</feature>
<protein>
    <submittedName>
        <fullName evidence="2">Uncharacterized protein</fullName>
    </submittedName>
</protein>
<organism evidence="2 3">
    <name type="scientific">Eumeta variegata</name>
    <name type="common">Bagworm moth</name>
    <name type="synonym">Eumeta japonica</name>
    <dbReference type="NCBI Taxonomy" id="151549"/>
    <lineage>
        <taxon>Eukaryota</taxon>
        <taxon>Metazoa</taxon>
        <taxon>Ecdysozoa</taxon>
        <taxon>Arthropoda</taxon>
        <taxon>Hexapoda</taxon>
        <taxon>Insecta</taxon>
        <taxon>Pterygota</taxon>
        <taxon>Neoptera</taxon>
        <taxon>Endopterygota</taxon>
        <taxon>Lepidoptera</taxon>
        <taxon>Glossata</taxon>
        <taxon>Ditrysia</taxon>
        <taxon>Tineoidea</taxon>
        <taxon>Psychidae</taxon>
        <taxon>Oiketicinae</taxon>
        <taxon>Eumeta</taxon>
    </lineage>
</organism>
<gene>
    <name evidence="2" type="ORF">EVAR_11852_1</name>
</gene>
<dbReference type="Proteomes" id="UP000299102">
    <property type="component" value="Unassembled WGS sequence"/>
</dbReference>
<name>A0A4C1U893_EUMVA</name>
<feature type="compositionally biased region" description="Low complexity" evidence="1">
    <location>
        <begin position="152"/>
        <end position="164"/>
    </location>
</feature>
<proteinExistence type="predicted"/>
<comment type="caution">
    <text evidence="2">The sequence shown here is derived from an EMBL/GenBank/DDBJ whole genome shotgun (WGS) entry which is preliminary data.</text>
</comment>
<reference evidence="2 3" key="1">
    <citation type="journal article" date="2019" name="Commun. Biol.">
        <title>The bagworm genome reveals a unique fibroin gene that provides high tensile strength.</title>
        <authorList>
            <person name="Kono N."/>
            <person name="Nakamura H."/>
            <person name="Ohtoshi R."/>
            <person name="Tomita M."/>
            <person name="Numata K."/>
            <person name="Arakawa K."/>
        </authorList>
    </citation>
    <scope>NUCLEOTIDE SEQUENCE [LARGE SCALE GENOMIC DNA]</scope>
</reference>
<dbReference type="EMBL" id="BGZK01000139">
    <property type="protein sequence ID" value="GBP22337.1"/>
    <property type="molecule type" value="Genomic_DNA"/>
</dbReference>